<reference evidence="2 3" key="1">
    <citation type="submission" date="2014-07" db="EMBL/GenBank/DDBJ databases">
        <title>Complete Genome of Bacillus megaterium Myophage Moonbeam.</title>
        <authorList>
            <person name="Cadungog J.N."/>
            <person name="Khatemi B.E."/>
            <person name="Hernandez A.C."/>
            <person name="Everett G.F.K."/>
        </authorList>
    </citation>
    <scope>NUCLEOTIDE SEQUENCE [LARGE SCALE GENOMIC DNA]</scope>
</reference>
<feature type="transmembrane region" description="Helical" evidence="1">
    <location>
        <begin position="6"/>
        <end position="24"/>
    </location>
</feature>
<sequence>MSYGKLIIWLVVSSFVGSMIWAILGELNFPRAAAYWNDFYHVMIGLGIGYFVFRD</sequence>
<organism evidence="2 3">
    <name type="scientific">Bacillus phage Moonbeam</name>
    <dbReference type="NCBI Taxonomy" id="1540091"/>
    <lineage>
        <taxon>Viruses</taxon>
        <taxon>Duplodnaviria</taxon>
        <taxon>Heunggongvirae</taxon>
        <taxon>Uroviricota</taxon>
        <taxon>Caudoviricetes</taxon>
        <taxon>Herelleviridae</taxon>
        <taxon>Bastillevirinae</taxon>
        <taxon>Moonbeamvirus</taxon>
        <taxon>Moonbeamvirus moonbeam</taxon>
    </lineage>
</organism>
<keyword evidence="1" id="KW-0812">Transmembrane</keyword>
<feature type="transmembrane region" description="Helical" evidence="1">
    <location>
        <begin position="36"/>
        <end position="53"/>
    </location>
</feature>
<keyword evidence="1" id="KW-0472">Membrane</keyword>
<keyword evidence="3" id="KW-1185">Reference proteome</keyword>
<accession>A0A0A0RSQ9</accession>
<dbReference type="RefSeq" id="YP_009151736.1">
    <property type="nucleotide sequence ID" value="NC_027374.1"/>
</dbReference>
<dbReference type="Proteomes" id="UP000030207">
    <property type="component" value="Segment"/>
</dbReference>
<gene>
    <name evidence="2" type="ORF">CPT_Moonbeam173</name>
</gene>
<name>A0A0A0RSQ9_9CAUD</name>
<keyword evidence="1" id="KW-1133">Transmembrane helix</keyword>
<protein>
    <submittedName>
        <fullName evidence="2">Uncharacterized protein</fullName>
    </submittedName>
</protein>
<dbReference type="GeneID" id="24608148"/>
<evidence type="ECO:0000256" key="1">
    <source>
        <dbReference type="SAM" id="Phobius"/>
    </source>
</evidence>
<proteinExistence type="predicted"/>
<dbReference type="KEGG" id="vg:24608148"/>
<dbReference type="EMBL" id="KM236246">
    <property type="protein sequence ID" value="AIW03571.1"/>
    <property type="molecule type" value="Genomic_DNA"/>
</dbReference>
<evidence type="ECO:0000313" key="3">
    <source>
        <dbReference type="Proteomes" id="UP000030207"/>
    </source>
</evidence>
<evidence type="ECO:0000313" key="2">
    <source>
        <dbReference type="EMBL" id="AIW03571.1"/>
    </source>
</evidence>